<proteinExistence type="inferred from homology"/>
<feature type="region of interest" description="Disordered" evidence="4">
    <location>
        <begin position="478"/>
        <end position="500"/>
    </location>
</feature>
<gene>
    <name evidence="6" type="primary">aam_2</name>
    <name evidence="6" type="ORF">Csp1_26650</name>
</gene>
<evidence type="ECO:0000313" key="6">
    <source>
        <dbReference type="EMBL" id="AWT27408.1"/>
    </source>
</evidence>
<comment type="catalytic activity">
    <reaction evidence="1">
        <text>a monocarboxylic acid amide + H2O = a monocarboxylate + NH4(+)</text>
        <dbReference type="Rhea" id="RHEA:12020"/>
        <dbReference type="ChEBI" id="CHEBI:15377"/>
        <dbReference type="ChEBI" id="CHEBI:28938"/>
        <dbReference type="ChEBI" id="CHEBI:35757"/>
        <dbReference type="ChEBI" id="CHEBI:83628"/>
        <dbReference type="EC" id="3.5.1.4"/>
    </reaction>
</comment>
<dbReference type="STRING" id="1737425.GCA_900049755_01691"/>
<evidence type="ECO:0000259" key="5">
    <source>
        <dbReference type="Pfam" id="PF01425"/>
    </source>
</evidence>
<comment type="similarity">
    <text evidence="2">Belongs to the amidase family.</text>
</comment>
<dbReference type="OrthoDB" id="5175573at2"/>
<evidence type="ECO:0000313" key="7">
    <source>
        <dbReference type="Proteomes" id="UP000247696"/>
    </source>
</evidence>
<dbReference type="SUPFAM" id="SSF75304">
    <property type="entry name" value="Amidase signature (AS) enzymes"/>
    <property type="match status" value="1"/>
</dbReference>
<protein>
    <recommendedName>
        <fullName evidence="3">amidase</fullName>
        <ecNumber evidence="3">3.5.1.4</ecNumber>
    </recommendedName>
</protein>
<dbReference type="PANTHER" id="PTHR11895">
    <property type="entry name" value="TRANSAMIDASE"/>
    <property type="match status" value="1"/>
</dbReference>
<sequence length="500" mass="51687">MNTETVRAAYRDGSLTPVDVLEQTLTRIDEVNDSINAIVFRDDVNALAQAEASTARWKAGTPLSVLDGVPVSVKDSVRAAGMPWRHGTLPNRGLDADTVDSPPAARLREAGAVIFGKCAMPDFGMLGAGVSSLYGIVRNPWNLAMNTGGSSAGAGASLAAGIGSMSVGSDIAGSVRLPAAHCGLAALKPTQGRIPHLAPSTTRSAGPLARSVREVAELFSVISGPDARDLLSLPGGPLTPEPVDTSDRTVAGLRIGLILDMGYGYGVHPEVEAVVRAAARTLQDAGAVVTEVPPVFSADPWPALDRLFQVRALAEWLPYDGQGRSEVLPQITDWCAAASGLAAADHENDLNAVAASAAHFASVVDSFDLIVSPVIPGLGFAAGMVGLSQDSPLEHCSFTCWFNQSGQPAATVGFGMSHGVPVGVQVGGPRFADLRVLAVAEWLESRRPAPFDWPTVPRDLPALTPDLYAAGYGDATVTANPATANPATANPATAGDTQRS</sequence>
<evidence type="ECO:0000256" key="3">
    <source>
        <dbReference type="ARBA" id="ARBA00012922"/>
    </source>
</evidence>
<dbReference type="InterPro" id="IPR000120">
    <property type="entry name" value="Amidase"/>
</dbReference>
<evidence type="ECO:0000256" key="2">
    <source>
        <dbReference type="ARBA" id="ARBA00009199"/>
    </source>
</evidence>
<evidence type="ECO:0000256" key="4">
    <source>
        <dbReference type="SAM" id="MobiDB-lite"/>
    </source>
</evidence>
<dbReference type="PANTHER" id="PTHR11895:SF7">
    <property type="entry name" value="GLUTAMYL-TRNA(GLN) AMIDOTRANSFERASE SUBUNIT A, MITOCHONDRIAL"/>
    <property type="match status" value="1"/>
</dbReference>
<accession>A0A2Z3YR64</accession>
<dbReference type="Proteomes" id="UP000247696">
    <property type="component" value="Chromosome"/>
</dbReference>
<dbReference type="RefSeq" id="WP_110482308.1">
    <property type="nucleotide sequence ID" value="NZ_CP024988.1"/>
</dbReference>
<dbReference type="GO" id="GO:0004040">
    <property type="term" value="F:amidase activity"/>
    <property type="evidence" value="ECO:0007669"/>
    <property type="project" value="UniProtKB-EC"/>
</dbReference>
<reference evidence="7" key="1">
    <citation type="submission" date="2017-11" db="EMBL/GenBank/DDBJ databases">
        <title>Otitis media/interna in a cat caused by the recently described species Corynebacterium provencense.</title>
        <authorList>
            <person name="Kittl S."/>
            <person name="Brodard I."/>
            <person name="Rychener L."/>
            <person name="Jores J."/>
            <person name="Roosje P."/>
            <person name="Gobeli Brawand S."/>
        </authorList>
    </citation>
    <scope>NUCLEOTIDE SEQUENCE [LARGE SCALE GENOMIC DNA]</scope>
    <source>
        <strain evidence="7">17KM38</strain>
    </source>
</reference>
<organism evidence="6 7">
    <name type="scientific">Corynebacterium provencense</name>
    <dbReference type="NCBI Taxonomy" id="1737425"/>
    <lineage>
        <taxon>Bacteria</taxon>
        <taxon>Bacillati</taxon>
        <taxon>Actinomycetota</taxon>
        <taxon>Actinomycetes</taxon>
        <taxon>Mycobacteriales</taxon>
        <taxon>Corynebacteriaceae</taxon>
        <taxon>Corynebacterium</taxon>
    </lineage>
</organism>
<dbReference type="Gene3D" id="3.90.1300.10">
    <property type="entry name" value="Amidase signature (AS) domain"/>
    <property type="match status" value="1"/>
</dbReference>
<dbReference type="InterPro" id="IPR023631">
    <property type="entry name" value="Amidase_dom"/>
</dbReference>
<feature type="domain" description="Amidase" evidence="5">
    <location>
        <begin position="19"/>
        <end position="437"/>
    </location>
</feature>
<keyword evidence="6" id="KW-0378">Hydrolase</keyword>
<dbReference type="EMBL" id="CP024988">
    <property type="protein sequence ID" value="AWT27408.1"/>
    <property type="molecule type" value="Genomic_DNA"/>
</dbReference>
<dbReference type="EC" id="3.5.1.4" evidence="3"/>
<dbReference type="InterPro" id="IPR036928">
    <property type="entry name" value="AS_sf"/>
</dbReference>
<dbReference type="KEGG" id="cpre:Csp1_26650"/>
<dbReference type="AlphaFoldDB" id="A0A2Z3YR64"/>
<keyword evidence="7" id="KW-1185">Reference proteome</keyword>
<evidence type="ECO:0000256" key="1">
    <source>
        <dbReference type="ARBA" id="ARBA00001311"/>
    </source>
</evidence>
<dbReference type="Pfam" id="PF01425">
    <property type="entry name" value="Amidase"/>
    <property type="match status" value="1"/>
</dbReference>
<feature type="compositionally biased region" description="Low complexity" evidence="4">
    <location>
        <begin position="478"/>
        <end position="494"/>
    </location>
</feature>
<name>A0A2Z3YR64_9CORY</name>